<feature type="compositionally biased region" description="Basic and acidic residues" evidence="1">
    <location>
        <begin position="75"/>
        <end position="86"/>
    </location>
</feature>
<organism evidence="2">
    <name type="scientific">Streptomyces iranensis</name>
    <dbReference type="NCBI Taxonomy" id="576784"/>
    <lineage>
        <taxon>Bacteria</taxon>
        <taxon>Bacillati</taxon>
        <taxon>Actinomycetota</taxon>
        <taxon>Actinomycetes</taxon>
        <taxon>Kitasatosporales</taxon>
        <taxon>Streptomycetaceae</taxon>
        <taxon>Streptomyces</taxon>
        <taxon>Streptomyces violaceusniger group</taxon>
    </lineage>
</organism>
<feature type="region of interest" description="Disordered" evidence="1">
    <location>
        <begin position="67"/>
        <end position="86"/>
    </location>
</feature>
<sequence>MNRASACPSSGKWSITPPRSDERSPGVADLQSRVFVGLHHGVEGVVQTPLFRGQFLTMEQRQPHGHLLSSATLFHDNEHDDEIRRP</sequence>
<dbReference type="HOGENOM" id="CLU_2496588_0_0_11"/>
<evidence type="ECO:0000313" key="2">
    <source>
        <dbReference type="EMBL" id="CDR05442.1"/>
    </source>
</evidence>
<dbReference type="GeneID" id="32474021"/>
<protein>
    <submittedName>
        <fullName evidence="2">Uncharacterized protein</fullName>
    </submittedName>
</protein>
<proteinExistence type="predicted"/>
<dbReference type="EMBL" id="LK022848">
    <property type="protein sequence ID" value="CDR05442.1"/>
    <property type="molecule type" value="Genomic_DNA"/>
</dbReference>
<dbReference type="AlphaFoldDB" id="A0A060ZQV1"/>
<feature type="region of interest" description="Disordered" evidence="1">
    <location>
        <begin position="1"/>
        <end position="27"/>
    </location>
</feature>
<gene>
    <name evidence="2" type="ORF">SIRAN2395</name>
</gene>
<accession>A0A060ZQV1</accession>
<evidence type="ECO:0000256" key="1">
    <source>
        <dbReference type="SAM" id="MobiDB-lite"/>
    </source>
</evidence>
<reference evidence="2" key="1">
    <citation type="submission" date="2014-05" db="EMBL/GenBank/DDBJ databases">
        <authorList>
            <person name="Horn Fabian"/>
        </authorList>
    </citation>
    <scope>NUCLEOTIDE SEQUENCE</scope>
</reference>
<name>A0A060ZQV1_9ACTN</name>